<dbReference type="RefSeq" id="WP_307202905.1">
    <property type="nucleotide sequence ID" value="NZ_JAUSSU010000003.1"/>
</dbReference>
<evidence type="ECO:0000256" key="1">
    <source>
        <dbReference type="SAM" id="Phobius"/>
    </source>
</evidence>
<dbReference type="EMBL" id="JAUSSU010000003">
    <property type="protein sequence ID" value="MDQ0112231.1"/>
    <property type="molecule type" value="Genomic_DNA"/>
</dbReference>
<feature type="transmembrane region" description="Helical" evidence="1">
    <location>
        <begin position="50"/>
        <end position="70"/>
    </location>
</feature>
<protein>
    <submittedName>
        <fullName evidence="2">Membrane protein YqjE</fullName>
    </submittedName>
</protein>
<keyword evidence="1" id="KW-1133">Transmembrane helix</keyword>
<feature type="transmembrane region" description="Helical" evidence="1">
    <location>
        <begin position="7"/>
        <end position="30"/>
    </location>
</feature>
<keyword evidence="1" id="KW-0812">Transmembrane</keyword>
<evidence type="ECO:0000313" key="2">
    <source>
        <dbReference type="EMBL" id="MDQ0112231.1"/>
    </source>
</evidence>
<feature type="transmembrane region" description="Helical" evidence="1">
    <location>
        <begin position="77"/>
        <end position="96"/>
    </location>
</feature>
<keyword evidence="1" id="KW-0472">Membrane</keyword>
<organism evidence="2 3">
    <name type="scientific">Paenibacillus harenae</name>
    <dbReference type="NCBI Taxonomy" id="306543"/>
    <lineage>
        <taxon>Bacteria</taxon>
        <taxon>Bacillati</taxon>
        <taxon>Bacillota</taxon>
        <taxon>Bacilli</taxon>
        <taxon>Bacillales</taxon>
        <taxon>Paenibacillaceae</taxon>
        <taxon>Paenibacillus</taxon>
    </lineage>
</organism>
<evidence type="ECO:0000313" key="3">
    <source>
        <dbReference type="Proteomes" id="UP001229346"/>
    </source>
</evidence>
<keyword evidence="3" id="KW-1185">Reference proteome</keyword>
<dbReference type="Proteomes" id="UP001229346">
    <property type="component" value="Unassembled WGS sequence"/>
</dbReference>
<comment type="caution">
    <text evidence="2">The sequence shown here is derived from an EMBL/GenBank/DDBJ whole genome shotgun (WGS) entry which is preliminary data.</text>
</comment>
<accession>A0ABT9TXZ6</accession>
<reference evidence="2 3" key="1">
    <citation type="submission" date="2023-07" db="EMBL/GenBank/DDBJ databases">
        <title>Sorghum-associated microbial communities from plants grown in Nebraska, USA.</title>
        <authorList>
            <person name="Schachtman D."/>
        </authorList>
    </citation>
    <scope>NUCLEOTIDE SEQUENCE [LARGE SCALE GENOMIC DNA]</scope>
    <source>
        <strain evidence="2 3">CC482</strain>
    </source>
</reference>
<sequence>MKNTATALLLIALQIVFAICTVLWAIYVLMTLLMADQFDDMNMLQSISMVVIWLFPIASIGTAITSWILYHKRKFKAAVWIGCIPALWILPLFGFFE</sequence>
<proteinExistence type="predicted"/>
<name>A0ABT9TXZ6_PAEHA</name>
<gene>
    <name evidence="2" type="ORF">J2T15_001666</name>
</gene>